<feature type="transmembrane region" description="Helical" evidence="9">
    <location>
        <begin position="1258"/>
        <end position="1281"/>
    </location>
</feature>
<dbReference type="Pfam" id="PF00057">
    <property type="entry name" value="Ldl_recept_a"/>
    <property type="match status" value="1"/>
</dbReference>
<dbReference type="InterPro" id="IPR017452">
    <property type="entry name" value="GPCR_Rhodpsn_7TM"/>
</dbReference>
<comment type="caution">
    <text evidence="7">Lacks conserved residue(s) required for the propagation of feature annotation.</text>
</comment>
<dbReference type="PROSITE" id="PS50068">
    <property type="entry name" value="LDLRA_2"/>
    <property type="match status" value="3"/>
</dbReference>
<dbReference type="InterPro" id="IPR002172">
    <property type="entry name" value="LDrepeatLR_classA_rpt"/>
</dbReference>
<feature type="disulfide bond" evidence="8">
    <location>
        <begin position="662"/>
        <end position="677"/>
    </location>
</feature>
<dbReference type="Pfam" id="PF00008">
    <property type="entry name" value="EGF"/>
    <property type="match status" value="1"/>
</dbReference>
<comment type="subcellular location">
    <subcellularLocation>
        <location evidence="1">Membrane</location>
        <topology evidence="1">Single-pass membrane protein</topology>
    </subcellularLocation>
</comment>
<dbReference type="PROSITE" id="PS50262">
    <property type="entry name" value="G_PROTEIN_RECEP_F1_2"/>
    <property type="match status" value="1"/>
</dbReference>
<feature type="disulfide bond" evidence="8">
    <location>
        <begin position="203"/>
        <end position="215"/>
    </location>
</feature>
<feature type="disulfide bond" evidence="7">
    <location>
        <begin position="1016"/>
        <end position="1025"/>
    </location>
</feature>
<dbReference type="PANTHER" id="PTHR24270">
    <property type="entry name" value="LOW-DENSITY LIPOPROTEIN RECEPTOR-RELATED"/>
    <property type="match status" value="1"/>
</dbReference>
<feature type="transmembrane region" description="Helical" evidence="9">
    <location>
        <begin position="1429"/>
        <end position="1450"/>
    </location>
</feature>
<dbReference type="InterPro" id="IPR050685">
    <property type="entry name" value="LDLR"/>
</dbReference>
<dbReference type="PROSITE" id="PS01186">
    <property type="entry name" value="EGF_2"/>
    <property type="match status" value="2"/>
</dbReference>
<accession>A0A818BCT9</accession>
<dbReference type="Proteomes" id="UP000663869">
    <property type="component" value="Unassembled WGS sequence"/>
</dbReference>
<dbReference type="Gene3D" id="2.10.25.10">
    <property type="entry name" value="Laminin"/>
    <property type="match status" value="1"/>
</dbReference>
<dbReference type="SMART" id="SM00192">
    <property type="entry name" value="LDLa"/>
    <property type="match status" value="6"/>
</dbReference>
<dbReference type="Gene3D" id="4.10.400.10">
    <property type="entry name" value="Low-density Lipoprotein Receptor"/>
    <property type="match status" value="2"/>
</dbReference>
<feature type="transmembrane region" description="Helical" evidence="9">
    <location>
        <begin position="1377"/>
        <end position="1395"/>
    </location>
</feature>
<dbReference type="EMBL" id="CAJNYU010001140">
    <property type="protein sequence ID" value="CAF3416101.1"/>
    <property type="molecule type" value="Genomic_DNA"/>
</dbReference>
<evidence type="ECO:0000256" key="8">
    <source>
        <dbReference type="PROSITE-ProRule" id="PRU00124"/>
    </source>
</evidence>
<proteinExistence type="predicted"/>
<feature type="disulfide bond" evidence="7">
    <location>
        <begin position="908"/>
        <end position="918"/>
    </location>
</feature>
<feature type="disulfide bond" evidence="8">
    <location>
        <begin position="570"/>
        <end position="585"/>
    </location>
</feature>
<evidence type="ECO:0000313" key="13">
    <source>
        <dbReference type="EMBL" id="CAF4365465.1"/>
    </source>
</evidence>
<evidence type="ECO:0000256" key="2">
    <source>
        <dbReference type="ARBA" id="ARBA00022692"/>
    </source>
</evidence>
<dbReference type="PRINTS" id="PR00261">
    <property type="entry name" value="LDLRECEPTOR"/>
</dbReference>
<dbReference type="CDD" id="cd00112">
    <property type="entry name" value="LDLa"/>
    <property type="match status" value="1"/>
</dbReference>
<feature type="domain" description="EGF-like" evidence="10">
    <location>
        <begin position="904"/>
        <end position="943"/>
    </location>
</feature>
<feature type="transmembrane region" description="Helical" evidence="9">
    <location>
        <begin position="1293"/>
        <end position="1315"/>
    </location>
</feature>
<dbReference type="SUPFAM" id="SSF57424">
    <property type="entry name" value="LDL receptor-like module"/>
    <property type="match status" value="3"/>
</dbReference>
<keyword evidence="4 9" id="KW-1133">Transmembrane helix</keyword>
<dbReference type="GO" id="GO:0005886">
    <property type="term" value="C:plasma membrane"/>
    <property type="evidence" value="ECO:0007669"/>
    <property type="project" value="TreeGrafter"/>
</dbReference>
<dbReference type="PANTHER" id="PTHR24270:SF62">
    <property type="entry name" value="LOW-DENSITY LIPOPROTEIN RECEPTOR-RELATED PROTEIN 2"/>
    <property type="match status" value="1"/>
</dbReference>
<reference evidence="12" key="1">
    <citation type="submission" date="2021-02" db="EMBL/GenBank/DDBJ databases">
        <authorList>
            <person name="Nowell W R."/>
        </authorList>
    </citation>
    <scope>NUCLEOTIDE SEQUENCE</scope>
</reference>
<evidence type="ECO:0000256" key="3">
    <source>
        <dbReference type="ARBA" id="ARBA00022737"/>
    </source>
</evidence>
<dbReference type="InterPro" id="IPR000742">
    <property type="entry name" value="EGF"/>
</dbReference>
<feature type="domain" description="EGF-like" evidence="10">
    <location>
        <begin position="981"/>
        <end position="1026"/>
    </location>
</feature>
<evidence type="ECO:0000256" key="4">
    <source>
        <dbReference type="ARBA" id="ARBA00022989"/>
    </source>
</evidence>
<keyword evidence="3" id="KW-0677">Repeat</keyword>
<dbReference type="EMBL" id="CAJOBQ010000483">
    <property type="protein sequence ID" value="CAF4365465.1"/>
    <property type="molecule type" value="Genomic_DNA"/>
</dbReference>
<feature type="transmembrane region" description="Helical" evidence="9">
    <location>
        <begin position="1512"/>
        <end position="1533"/>
    </location>
</feature>
<feature type="domain" description="G-protein coupled receptors family 1 profile" evidence="11">
    <location>
        <begin position="1272"/>
        <end position="1531"/>
    </location>
</feature>
<dbReference type="InterPro" id="IPR036055">
    <property type="entry name" value="LDL_receptor-like_sf"/>
</dbReference>
<evidence type="ECO:0000313" key="14">
    <source>
        <dbReference type="Proteomes" id="UP000663869"/>
    </source>
</evidence>
<protein>
    <submittedName>
        <fullName evidence="12">Uncharacterized protein</fullName>
    </submittedName>
</protein>
<evidence type="ECO:0000259" key="11">
    <source>
        <dbReference type="PROSITE" id="PS50262"/>
    </source>
</evidence>
<organism evidence="12 14">
    <name type="scientific">Rotaria socialis</name>
    <dbReference type="NCBI Taxonomy" id="392032"/>
    <lineage>
        <taxon>Eukaryota</taxon>
        <taxon>Metazoa</taxon>
        <taxon>Spiralia</taxon>
        <taxon>Gnathifera</taxon>
        <taxon>Rotifera</taxon>
        <taxon>Eurotatoria</taxon>
        <taxon>Bdelloidea</taxon>
        <taxon>Philodinida</taxon>
        <taxon>Philodinidae</taxon>
        <taxon>Rotaria</taxon>
    </lineage>
</organism>
<gene>
    <name evidence="12" type="ORF">FME351_LOCUS10466</name>
    <name evidence="13" type="ORF">TSG867_LOCUS10509</name>
</gene>
<feature type="disulfide bond" evidence="8">
    <location>
        <begin position="558"/>
        <end position="576"/>
    </location>
</feature>
<keyword evidence="5 9" id="KW-0472">Membrane</keyword>
<sequence length="1561" mass="180017">MIFATPQINLHYTINKNESYSELQHDCLRATTSAGEATITHQIISFCMSDLPSIFPIETNNRFPKFTFAELSKLNITSQQLYRWSAPIDIIEDYQYYLNQLSTSNDLSQEVFYNCTLPRFGSMCQYEIDYYDENYSSLSAMIHDYYHTYAYDPTSLTCYTHLQCNRGPFPACLDWTEICNGYRDCIDSEVDEEYCWQLEYNECKDNEYQCTNGQCIPASFFQDDIDTPDCLDGSDEVSSRTYRKGRCVKEVPLFECEDMPCEGTFLTTSCVEGRANLLLAAIFSTRDDSISKQCWSSLKCLMEIPHPESQFCDKSCYMFSCGEIINDSCPDMLYIPNGPLFFGDMFVALTKNDLLALVGGFLSTLAICYNNSRYDEYFIDDPKILFNNTTCYYPKKLSFPYGLSTTWEFKFHNPLHQFFILLRKYNVGSSDISAICNRSTMYQCNNSPRCISVTGVMDGLFDCPENDDEDIIQLYGKNLTDKLRHHFKCDVANTYIHQSLVDNGECDCALDLYYWCEDEGIDIQHVRKNISFQTTCDGFTELIPVNINERYETDETECEQWLCINIYTRCDGIWNCPKGEDEIGCNVSPILNCSSDHHMCVSPVTNQLSCLPIGKAHDGNVDCLGGTDEPLLCPATYEVNFEFNFYCSSDTYMICASDEKLCNGEYNCADGNDEQFCVTNVSSNSICYSPALSLGSDVEKFLCHETKQKRKQQMKFFFLNEMNTTVDEPMKNMVNLVTSTSSIFKMSYNHESRCHRGFNLRVWLNDEKNLTNNTCLCPPSFYGEICQYQNQRVSMTIQFRALADSWSTLFAIVISLIDDSEERIVHSYEQLNYLSSRDCKIKFNIYLLYSTRPKNSTRNYTINIDIYEKVSLKYRGSFFYRILFPFLPVYRQALILDIPRNDENIQICSNLQCSHGRCIAYSNGLDDDNFCQCDQGWSGKYCQTFHQNMCSSDSKHIGVTANNRSVCVCPIDKFGSRCLLVNAVCQMNNNLTCYNGGQCIPSDKYTLSSQSFHCVCRKGYTGDRCERNDTKIEFSFAKGIALSQSIFIHFIRIVNNATPIRTTTLRTIPLKQDSITIYWSQQFHLVFVELLNKIYYLAVIQKSYNAATTIVRKINPVDRCQHINELFNETFVEMHIVRRMKYYHLPCQIYPSNLSCFYDNTQICLCYSFEQQHLANCFQFNHNMTFDCSGQSVCENDGQCFQDTPDCPKRAICICPLCYYGARCQFRTSGFGLSLDAILGYHILPHISLTNQPTIVKISIAVTVIFLLAGLINGVLCLITFKDKTICEVGCGLYLLGSSITSLSTMTVFALKYWILLVAQMTFIFNRLFLQIQCISLDFLLQVCLDMDQWMNACVAVERAVTMIKAARFQRKKSKKMAKLVIGSLLIFVIGTSVYDPLYRRIVEEDNEDEKRIWCIATYPARLQIFHSFINTFHFIVPFVINLISAVILITKRSRQQIYTQHQRPYKELLREQIRQHKHLFMAPVVFFILGLPRLIISFISKCMRSTNDAWLFLIAYFIPLVPPMLTYAVFVLPSKFYRKQCHKALNAYRTKIQRILQFTK</sequence>
<feature type="transmembrane region" description="Helical" evidence="9">
    <location>
        <begin position="1480"/>
        <end position="1500"/>
    </location>
</feature>
<keyword evidence="2 9" id="KW-0812">Transmembrane</keyword>
<keyword evidence="7" id="KW-0245">EGF-like domain</keyword>
<dbReference type="SUPFAM" id="SSF57196">
    <property type="entry name" value="EGF/Laminin"/>
    <property type="match status" value="1"/>
</dbReference>
<evidence type="ECO:0000259" key="10">
    <source>
        <dbReference type="PROSITE" id="PS50026"/>
    </source>
</evidence>
<evidence type="ECO:0000256" key="7">
    <source>
        <dbReference type="PROSITE-ProRule" id="PRU00076"/>
    </source>
</evidence>
<evidence type="ECO:0000256" key="1">
    <source>
        <dbReference type="ARBA" id="ARBA00004167"/>
    </source>
</evidence>
<keyword evidence="6 7" id="KW-1015">Disulfide bond</keyword>
<name>A0A818BCT9_9BILA</name>
<dbReference type="Proteomes" id="UP000663862">
    <property type="component" value="Unassembled WGS sequence"/>
</dbReference>
<dbReference type="SMART" id="SM00181">
    <property type="entry name" value="EGF"/>
    <property type="match status" value="3"/>
</dbReference>
<feature type="disulfide bond" evidence="7">
    <location>
        <begin position="933"/>
        <end position="942"/>
    </location>
</feature>
<evidence type="ECO:0000256" key="9">
    <source>
        <dbReference type="SAM" id="Phobius"/>
    </source>
</evidence>
<dbReference type="CDD" id="cd00054">
    <property type="entry name" value="EGF_CA"/>
    <property type="match status" value="1"/>
</dbReference>
<evidence type="ECO:0000313" key="12">
    <source>
        <dbReference type="EMBL" id="CAF3416101.1"/>
    </source>
</evidence>
<dbReference type="PROSITE" id="PS50026">
    <property type="entry name" value="EGF_3"/>
    <property type="match status" value="2"/>
</dbReference>
<dbReference type="SUPFAM" id="SSF81321">
    <property type="entry name" value="Family A G protein-coupled receptor-like"/>
    <property type="match status" value="1"/>
</dbReference>
<dbReference type="PROSITE" id="PS00022">
    <property type="entry name" value="EGF_1"/>
    <property type="match status" value="3"/>
</dbReference>
<evidence type="ECO:0000256" key="5">
    <source>
        <dbReference type="ARBA" id="ARBA00023136"/>
    </source>
</evidence>
<comment type="caution">
    <text evidence="12">The sequence shown here is derived from an EMBL/GenBank/DDBJ whole genome shotgun (WGS) entry which is preliminary data.</text>
</comment>
<evidence type="ECO:0000256" key="6">
    <source>
        <dbReference type="ARBA" id="ARBA00023157"/>
    </source>
</evidence>
<dbReference type="GO" id="GO:0016192">
    <property type="term" value="P:vesicle-mediated transport"/>
    <property type="evidence" value="ECO:0007669"/>
    <property type="project" value="UniProtKB-ARBA"/>
</dbReference>
<dbReference type="Gene3D" id="1.20.1070.10">
    <property type="entry name" value="Rhodopsin 7-helix transmembrane proteins"/>
    <property type="match status" value="1"/>
</dbReference>